<dbReference type="AlphaFoldDB" id="A0A3L6R377"/>
<protein>
    <recommendedName>
        <fullName evidence="3">F-box associated domain-containing protein</fullName>
    </recommendedName>
</protein>
<evidence type="ECO:0000313" key="2">
    <source>
        <dbReference type="Proteomes" id="UP000275267"/>
    </source>
</evidence>
<gene>
    <name evidence="1" type="ORF">C2845_PM08G19120</name>
</gene>
<evidence type="ECO:0008006" key="3">
    <source>
        <dbReference type="Google" id="ProtNLM"/>
    </source>
</evidence>
<organism evidence="1 2">
    <name type="scientific">Panicum miliaceum</name>
    <name type="common">Proso millet</name>
    <name type="synonym">Broomcorn millet</name>
    <dbReference type="NCBI Taxonomy" id="4540"/>
    <lineage>
        <taxon>Eukaryota</taxon>
        <taxon>Viridiplantae</taxon>
        <taxon>Streptophyta</taxon>
        <taxon>Embryophyta</taxon>
        <taxon>Tracheophyta</taxon>
        <taxon>Spermatophyta</taxon>
        <taxon>Magnoliopsida</taxon>
        <taxon>Liliopsida</taxon>
        <taxon>Poales</taxon>
        <taxon>Poaceae</taxon>
        <taxon>PACMAD clade</taxon>
        <taxon>Panicoideae</taxon>
        <taxon>Panicodae</taxon>
        <taxon>Paniceae</taxon>
        <taxon>Panicinae</taxon>
        <taxon>Panicum</taxon>
        <taxon>Panicum sect. Panicum</taxon>
    </lineage>
</organism>
<name>A0A3L6R377_PANMI</name>
<comment type="caution">
    <text evidence="1">The sequence shown here is derived from an EMBL/GenBank/DDBJ whole genome shotgun (WGS) entry which is preliminary data.</text>
</comment>
<evidence type="ECO:0000313" key="1">
    <source>
        <dbReference type="EMBL" id="RLM93939.1"/>
    </source>
</evidence>
<proteinExistence type="predicted"/>
<accession>A0A3L6R377</accession>
<dbReference type="EMBL" id="PQIB02000010">
    <property type="protein sequence ID" value="RLM93939.1"/>
    <property type="molecule type" value="Genomic_DNA"/>
</dbReference>
<dbReference type="Proteomes" id="UP000275267">
    <property type="component" value="Unassembled WGS sequence"/>
</dbReference>
<keyword evidence="2" id="KW-1185">Reference proteome</keyword>
<reference evidence="2" key="1">
    <citation type="journal article" date="2019" name="Nat. Commun.">
        <title>The genome of broomcorn millet.</title>
        <authorList>
            <person name="Zou C."/>
            <person name="Miki D."/>
            <person name="Li D."/>
            <person name="Tang Q."/>
            <person name="Xiao L."/>
            <person name="Rajput S."/>
            <person name="Deng P."/>
            <person name="Jia W."/>
            <person name="Huang R."/>
            <person name="Zhang M."/>
            <person name="Sun Y."/>
            <person name="Hu J."/>
            <person name="Fu X."/>
            <person name="Schnable P.S."/>
            <person name="Li F."/>
            <person name="Zhang H."/>
            <person name="Feng B."/>
            <person name="Zhu X."/>
            <person name="Liu R."/>
            <person name="Schnable J.C."/>
            <person name="Zhu J.-K."/>
            <person name="Zhang H."/>
        </authorList>
    </citation>
    <scope>NUCLEOTIDE SEQUENCE [LARGE SCALE GENOMIC DNA]</scope>
</reference>
<sequence length="119" mass="13821">MPWFDDGARASGCVYWVVHDWELDFEHILVLDSQTKKFSTINLPCSHMCEKYDSNIKVVRSEGDRDLRIVAMAWSSCKLHFWRRDRSRSAKRTMVERGCREVFECGWGGSSPNGRCSLV</sequence>